<dbReference type="AlphaFoldDB" id="A0A5B7ERK3"/>
<gene>
    <name evidence="1" type="ORF">E2C01_029283</name>
</gene>
<reference evidence="1 2" key="1">
    <citation type="submission" date="2019-05" db="EMBL/GenBank/DDBJ databases">
        <title>Another draft genome of Portunus trituberculatus and its Hox gene families provides insights of decapod evolution.</title>
        <authorList>
            <person name="Jeong J.-H."/>
            <person name="Song I."/>
            <person name="Kim S."/>
            <person name="Choi T."/>
            <person name="Kim D."/>
            <person name="Ryu S."/>
            <person name="Kim W."/>
        </authorList>
    </citation>
    <scope>NUCLEOTIDE SEQUENCE [LARGE SCALE GENOMIC DNA]</scope>
    <source>
        <tissue evidence="1">Muscle</tissue>
    </source>
</reference>
<keyword evidence="2" id="KW-1185">Reference proteome</keyword>
<proteinExistence type="predicted"/>
<organism evidence="1 2">
    <name type="scientific">Portunus trituberculatus</name>
    <name type="common">Swimming crab</name>
    <name type="synonym">Neptunus trituberculatus</name>
    <dbReference type="NCBI Taxonomy" id="210409"/>
    <lineage>
        <taxon>Eukaryota</taxon>
        <taxon>Metazoa</taxon>
        <taxon>Ecdysozoa</taxon>
        <taxon>Arthropoda</taxon>
        <taxon>Crustacea</taxon>
        <taxon>Multicrustacea</taxon>
        <taxon>Malacostraca</taxon>
        <taxon>Eumalacostraca</taxon>
        <taxon>Eucarida</taxon>
        <taxon>Decapoda</taxon>
        <taxon>Pleocyemata</taxon>
        <taxon>Brachyura</taxon>
        <taxon>Eubrachyura</taxon>
        <taxon>Portunoidea</taxon>
        <taxon>Portunidae</taxon>
        <taxon>Portuninae</taxon>
        <taxon>Portunus</taxon>
    </lineage>
</organism>
<accession>A0A5B7ERK3</accession>
<sequence>MIAVGPSSFTPHWPPPRSGLHCSVYNLPSKPGPPRPVLACPQRLSGYLVAEIAEFCGIGRLKCLGHGSHIAITKRGDGDKKARCHIQYLRSVE</sequence>
<evidence type="ECO:0000313" key="2">
    <source>
        <dbReference type="Proteomes" id="UP000324222"/>
    </source>
</evidence>
<dbReference type="EMBL" id="VSRR010003360">
    <property type="protein sequence ID" value="MPC35846.1"/>
    <property type="molecule type" value="Genomic_DNA"/>
</dbReference>
<comment type="caution">
    <text evidence="1">The sequence shown here is derived from an EMBL/GenBank/DDBJ whole genome shotgun (WGS) entry which is preliminary data.</text>
</comment>
<evidence type="ECO:0000313" key="1">
    <source>
        <dbReference type="EMBL" id="MPC35846.1"/>
    </source>
</evidence>
<protein>
    <submittedName>
        <fullName evidence="1">Uncharacterized protein</fullName>
    </submittedName>
</protein>
<name>A0A5B7ERK3_PORTR</name>
<dbReference type="Proteomes" id="UP000324222">
    <property type="component" value="Unassembled WGS sequence"/>
</dbReference>